<dbReference type="GO" id="GO:0051606">
    <property type="term" value="P:detection of stimulus"/>
    <property type="evidence" value="ECO:0007669"/>
    <property type="project" value="UniProtKB-ARBA"/>
</dbReference>
<organism evidence="7 8">
    <name type="scientific">Trichonephila inaurata madagascariensis</name>
    <dbReference type="NCBI Taxonomy" id="2747483"/>
    <lineage>
        <taxon>Eukaryota</taxon>
        <taxon>Metazoa</taxon>
        <taxon>Ecdysozoa</taxon>
        <taxon>Arthropoda</taxon>
        <taxon>Chelicerata</taxon>
        <taxon>Arachnida</taxon>
        <taxon>Araneae</taxon>
        <taxon>Araneomorphae</taxon>
        <taxon>Entelegynae</taxon>
        <taxon>Araneoidea</taxon>
        <taxon>Nephilidae</taxon>
        <taxon>Trichonephila</taxon>
        <taxon>Trichonephila inaurata</taxon>
    </lineage>
</organism>
<gene>
    <name evidence="7" type="primary">AVEN_52449_1</name>
    <name evidence="7" type="ORF">TNIN_432561</name>
</gene>
<dbReference type="PANTHER" id="PTHR21421:SF29">
    <property type="entry name" value="GUSTATORY RECEPTOR 5A FOR TREHALOSE-RELATED"/>
    <property type="match status" value="1"/>
</dbReference>
<dbReference type="Proteomes" id="UP000886998">
    <property type="component" value="Unassembled WGS sequence"/>
</dbReference>
<name>A0A8X6Y9B0_9ARAC</name>
<comment type="subcellular location">
    <subcellularLocation>
        <location evidence="1">Membrane</location>
        <topology evidence="1">Multi-pass membrane protein</topology>
    </subcellularLocation>
</comment>
<sequence length="362" mass="41082">MHSTFVNNNDSYESFTSDWAKDYATPHDKCIQIHNSINYLINICNQYVLHTSSDTINNRSPVIVRNKHLWFYTSFCSKIKAYNMNSNTLIGNKYIRRHLLLSFVSIIAILTPMSIIFFYKEWECYKNSLKFPFYIPPKFKEPCLAVVLVSIMISVTSGGVICGISMLLCDSTYITISNIIKSYRESLTKKLKTQNLSTFIFNDIKTLKAIVALVEAIDKALNACALLNYCIFTCLIFVTISVAMSNDKTFSTEVVICFITINFLISVHMFYMVTKSGSGVYEEGEKLKKIGFECAGEIFVLKQNDKSFLAFFLLLNNIKDVDLKVTAGAMFVIEKSIFLTMTNAVVTYGVILFQLSGLQIQN</sequence>
<feature type="transmembrane region" description="Helical" evidence="6">
    <location>
        <begin position="226"/>
        <end position="244"/>
    </location>
</feature>
<evidence type="ECO:0000313" key="7">
    <source>
        <dbReference type="EMBL" id="GFY67209.1"/>
    </source>
</evidence>
<keyword evidence="8" id="KW-1185">Reference proteome</keyword>
<evidence type="ECO:0000256" key="4">
    <source>
        <dbReference type="ARBA" id="ARBA00023136"/>
    </source>
</evidence>
<dbReference type="GO" id="GO:0007606">
    <property type="term" value="P:sensory perception of chemical stimulus"/>
    <property type="evidence" value="ECO:0007669"/>
    <property type="project" value="TreeGrafter"/>
</dbReference>
<dbReference type="GO" id="GO:0038023">
    <property type="term" value="F:signaling receptor activity"/>
    <property type="evidence" value="ECO:0007669"/>
    <property type="project" value="UniProtKB-ARBA"/>
</dbReference>
<dbReference type="PANTHER" id="PTHR21421">
    <property type="entry name" value="GUSTATORY RECEPTOR"/>
    <property type="match status" value="1"/>
</dbReference>
<feature type="transmembrane region" description="Helical" evidence="6">
    <location>
        <begin position="144"/>
        <end position="169"/>
    </location>
</feature>
<evidence type="ECO:0000313" key="8">
    <source>
        <dbReference type="Proteomes" id="UP000886998"/>
    </source>
</evidence>
<proteinExistence type="predicted"/>
<accession>A0A8X6Y9B0</accession>
<evidence type="ECO:0000256" key="5">
    <source>
        <dbReference type="ARBA" id="ARBA00023170"/>
    </source>
</evidence>
<dbReference type="GO" id="GO:0016020">
    <property type="term" value="C:membrane"/>
    <property type="evidence" value="ECO:0007669"/>
    <property type="project" value="UniProtKB-SubCell"/>
</dbReference>
<reference evidence="7" key="1">
    <citation type="submission" date="2020-08" db="EMBL/GenBank/DDBJ databases">
        <title>Multicomponent nature underlies the extraordinary mechanical properties of spider dragline silk.</title>
        <authorList>
            <person name="Kono N."/>
            <person name="Nakamura H."/>
            <person name="Mori M."/>
            <person name="Yoshida Y."/>
            <person name="Ohtoshi R."/>
            <person name="Malay A.D."/>
            <person name="Moran D.A.P."/>
            <person name="Tomita M."/>
            <person name="Numata K."/>
            <person name="Arakawa K."/>
        </authorList>
    </citation>
    <scope>NUCLEOTIDE SEQUENCE</scope>
</reference>
<feature type="transmembrane region" description="Helical" evidence="6">
    <location>
        <begin position="99"/>
        <end position="119"/>
    </location>
</feature>
<dbReference type="EMBL" id="BMAV01016456">
    <property type="protein sequence ID" value="GFY67209.1"/>
    <property type="molecule type" value="Genomic_DNA"/>
</dbReference>
<evidence type="ECO:0000256" key="1">
    <source>
        <dbReference type="ARBA" id="ARBA00004141"/>
    </source>
</evidence>
<dbReference type="AlphaFoldDB" id="A0A8X6Y9B0"/>
<evidence type="ECO:0000256" key="6">
    <source>
        <dbReference type="SAM" id="Phobius"/>
    </source>
</evidence>
<feature type="transmembrane region" description="Helical" evidence="6">
    <location>
        <begin position="250"/>
        <end position="271"/>
    </location>
</feature>
<evidence type="ECO:0000256" key="3">
    <source>
        <dbReference type="ARBA" id="ARBA00022989"/>
    </source>
</evidence>
<comment type="caution">
    <text evidence="7">The sequence shown here is derived from an EMBL/GenBank/DDBJ whole genome shotgun (WGS) entry which is preliminary data.</text>
</comment>
<keyword evidence="5" id="KW-0675">Receptor</keyword>
<protein>
    <submittedName>
        <fullName evidence="7">Uncharacterized protein</fullName>
    </submittedName>
</protein>
<dbReference type="OrthoDB" id="6428803at2759"/>
<keyword evidence="2 6" id="KW-0812">Transmembrane</keyword>
<evidence type="ECO:0000256" key="2">
    <source>
        <dbReference type="ARBA" id="ARBA00022692"/>
    </source>
</evidence>
<keyword evidence="4 6" id="KW-0472">Membrane</keyword>
<keyword evidence="3 6" id="KW-1133">Transmembrane helix</keyword>